<dbReference type="AlphaFoldDB" id="A0A559KBA3"/>
<dbReference type="GO" id="GO:0005829">
    <property type="term" value="C:cytosol"/>
    <property type="evidence" value="ECO:0007669"/>
    <property type="project" value="TreeGrafter"/>
</dbReference>
<evidence type="ECO:0000313" key="1">
    <source>
        <dbReference type="EMBL" id="TVY09412.1"/>
    </source>
</evidence>
<name>A0A559KBA3_9BACL</name>
<gene>
    <name evidence="1" type="ORF">FPZ49_13255</name>
</gene>
<dbReference type="InterPro" id="IPR004375">
    <property type="entry name" value="NanQ/TabA/YiaL"/>
</dbReference>
<evidence type="ECO:0000313" key="2">
    <source>
        <dbReference type="Proteomes" id="UP000317036"/>
    </source>
</evidence>
<dbReference type="Pfam" id="PF04074">
    <property type="entry name" value="DUF386"/>
    <property type="match status" value="1"/>
</dbReference>
<proteinExistence type="predicted"/>
<reference evidence="1 2" key="1">
    <citation type="submission" date="2019-07" db="EMBL/GenBank/DDBJ databases">
        <authorList>
            <person name="Kim J."/>
        </authorList>
    </citation>
    <scope>NUCLEOTIDE SEQUENCE [LARGE SCALE GENOMIC DNA]</scope>
    <source>
        <strain evidence="1 2">JC52</strain>
    </source>
</reference>
<dbReference type="OrthoDB" id="9792756at2"/>
<protein>
    <submittedName>
        <fullName evidence="1">DUF386 domain-containing protein</fullName>
    </submittedName>
</protein>
<dbReference type="InterPro" id="IPR037012">
    <property type="entry name" value="NanQ/TabA/YiaL_sf"/>
</dbReference>
<organism evidence="1 2">
    <name type="scientific">Paenibacillus cremeus</name>
    <dbReference type="NCBI Taxonomy" id="2163881"/>
    <lineage>
        <taxon>Bacteria</taxon>
        <taxon>Bacillati</taxon>
        <taxon>Bacillota</taxon>
        <taxon>Bacilli</taxon>
        <taxon>Bacillales</taxon>
        <taxon>Paenibacillaceae</taxon>
        <taxon>Paenibacillus</taxon>
    </lineage>
</organism>
<accession>A0A559KBA3</accession>
<keyword evidence="2" id="KW-1185">Reference proteome</keyword>
<dbReference type="Gene3D" id="2.60.120.370">
    <property type="entry name" value="YhcH/YjgK/YiaL"/>
    <property type="match status" value="1"/>
</dbReference>
<sequence>MIWGDLQHWEQEKGAFHPALQQAVEWLRTNDLETMALGRYDIQGSDMFAMVQAPDTVVRSERLSEHHAVYLDVQYLIQGEELMVVGRQDASHASIDNQLAENDIAFFKDVRHENEIYLKPGMFVILFPNDLHRPNCSPDGGTVLKKVVIKVNKSLLGL</sequence>
<dbReference type="Proteomes" id="UP000317036">
    <property type="component" value="Unassembled WGS sequence"/>
</dbReference>
<comment type="caution">
    <text evidence="1">The sequence shown here is derived from an EMBL/GenBank/DDBJ whole genome shotgun (WGS) entry which is preliminary data.</text>
</comment>
<dbReference type="SUPFAM" id="SSF51197">
    <property type="entry name" value="Clavaminate synthase-like"/>
    <property type="match status" value="1"/>
</dbReference>
<dbReference type="RefSeq" id="WP_144847358.1">
    <property type="nucleotide sequence ID" value="NZ_VNJI01000014.1"/>
</dbReference>
<dbReference type="NCBIfam" id="TIGR00022">
    <property type="entry name" value="YhcH/YjgK/YiaL family protein"/>
    <property type="match status" value="1"/>
</dbReference>
<dbReference type="EMBL" id="VNJI01000014">
    <property type="protein sequence ID" value="TVY09412.1"/>
    <property type="molecule type" value="Genomic_DNA"/>
</dbReference>
<dbReference type="PANTHER" id="PTHR34986">
    <property type="entry name" value="EVOLVED BETA-GALACTOSIDASE SUBUNIT BETA"/>
    <property type="match status" value="1"/>
</dbReference>
<dbReference type="PANTHER" id="PTHR34986:SF1">
    <property type="entry name" value="PROTEIN YIAL"/>
    <property type="match status" value="1"/>
</dbReference>